<gene>
    <name evidence="1" type="ORF">SEA_TRINA_281</name>
</gene>
<protein>
    <submittedName>
        <fullName evidence="1">Uncharacterized protein</fullName>
    </submittedName>
</protein>
<name>A0A2D0ZN88_9CAUD</name>
<evidence type="ECO:0000313" key="1">
    <source>
        <dbReference type="EMBL" id="ASZ75059.1"/>
    </source>
</evidence>
<sequence length="118" mass="13730">MEIQKVIVEFDGEEYSSYLRYLEKNQTKTEIQENSKNEEDPNEYQENLTLTNQVYARSTSTGKYKLLAALKSKGDGQAFIRWHNNVYNNETIAYDVYRMYNLKWIANAAGGMLTLIPT</sequence>
<proteinExistence type="predicted"/>
<accession>A0A2D0ZN88</accession>
<keyword evidence="2" id="KW-1185">Reference proteome</keyword>
<organism evidence="1 2">
    <name type="scientific">Rhodococcus phage Trina</name>
    <dbReference type="NCBI Taxonomy" id="2027905"/>
    <lineage>
        <taxon>Viruses</taxon>
        <taxon>Duplodnaviria</taxon>
        <taxon>Heunggongvirae</taxon>
        <taxon>Uroviricota</taxon>
        <taxon>Caudoviricetes</taxon>
        <taxon>Trinavirus</taxon>
        <taxon>Trinavirus trina</taxon>
    </lineage>
</organism>
<evidence type="ECO:0000313" key="2">
    <source>
        <dbReference type="Proteomes" id="UP000231419"/>
    </source>
</evidence>
<reference evidence="2" key="1">
    <citation type="submission" date="2017-08" db="EMBL/GenBank/DDBJ databases">
        <authorList>
            <person name="de Groot N.N."/>
        </authorList>
    </citation>
    <scope>NUCLEOTIDE SEQUENCE [LARGE SCALE GENOMIC DNA]</scope>
</reference>
<dbReference type="EMBL" id="MF668286">
    <property type="protein sequence ID" value="ASZ75059.1"/>
    <property type="molecule type" value="Genomic_DNA"/>
</dbReference>
<dbReference type="Proteomes" id="UP000231419">
    <property type="component" value="Segment"/>
</dbReference>